<sequence>MGFWRRHGSTPQDLLLLIETVLCDTAYLGAKRLEFGGGEKKDFHGHHVVIVGIDANAKMGLEQESDVLGK</sequence>
<accession>A0ABR1DRC5</accession>
<evidence type="ECO:0000313" key="3">
    <source>
        <dbReference type="Proteomes" id="UP001303046"/>
    </source>
</evidence>
<dbReference type="Proteomes" id="UP001303046">
    <property type="component" value="Unassembled WGS sequence"/>
</dbReference>
<comment type="caution">
    <text evidence="2">The sequence shown here is derived from an EMBL/GenBank/DDBJ whole genome shotgun (WGS) entry which is preliminary data.</text>
</comment>
<evidence type="ECO:0000313" key="2">
    <source>
        <dbReference type="EMBL" id="KAK6752021.1"/>
    </source>
</evidence>
<feature type="chain" id="PRO_5046026621" evidence="1">
    <location>
        <begin position="24"/>
        <end position="70"/>
    </location>
</feature>
<dbReference type="EMBL" id="JAVFWL010000004">
    <property type="protein sequence ID" value="KAK6752021.1"/>
    <property type="molecule type" value="Genomic_DNA"/>
</dbReference>
<protein>
    <submittedName>
        <fullName evidence="2">Uncharacterized protein</fullName>
    </submittedName>
</protein>
<reference evidence="2 3" key="1">
    <citation type="submission" date="2023-08" db="EMBL/GenBank/DDBJ databases">
        <title>A Necator americanus chromosomal reference genome.</title>
        <authorList>
            <person name="Ilik V."/>
            <person name="Petrzelkova K.J."/>
            <person name="Pardy F."/>
            <person name="Fuh T."/>
            <person name="Niatou-Singa F.S."/>
            <person name="Gouil Q."/>
            <person name="Baker L."/>
            <person name="Ritchie M.E."/>
            <person name="Jex A.R."/>
            <person name="Gazzola D."/>
            <person name="Li H."/>
            <person name="Toshio Fujiwara R."/>
            <person name="Zhan B."/>
            <person name="Aroian R.V."/>
            <person name="Pafco B."/>
            <person name="Schwarz E.M."/>
        </authorList>
    </citation>
    <scope>NUCLEOTIDE SEQUENCE [LARGE SCALE GENOMIC DNA]</scope>
    <source>
        <strain evidence="2 3">Aroian</strain>
        <tissue evidence="2">Whole animal</tissue>
    </source>
</reference>
<name>A0ABR1DRC5_NECAM</name>
<gene>
    <name evidence="2" type="primary">Necator_chrIV.g16738</name>
    <name evidence="2" type="ORF">RB195_003441</name>
</gene>
<proteinExistence type="predicted"/>
<keyword evidence="1" id="KW-0732">Signal</keyword>
<feature type="signal peptide" evidence="1">
    <location>
        <begin position="1"/>
        <end position="23"/>
    </location>
</feature>
<keyword evidence="3" id="KW-1185">Reference proteome</keyword>
<organism evidence="2 3">
    <name type="scientific">Necator americanus</name>
    <name type="common">Human hookworm</name>
    <dbReference type="NCBI Taxonomy" id="51031"/>
    <lineage>
        <taxon>Eukaryota</taxon>
        <taxon>Metazoa</taxon>
        <taxon>Ecdysozoa</taxon>
        <taxon>Nematoda</taxon>
        <taxon>Chromadorea</taxon>
        <taxon>Rhabditida</taxon>
        <taxon>Rhabditina</taxon>
        <taxon>Rhabditomorpha</taxon>
        <taxon>Strongyloidea</taxon>
        <taxon>Ancylostomatidae</taxon>
        <taxon>Bunostominae</taxon>
        <taxon>Necator</taxon>
    </lineage>
</organism>
<evidence type="ECO:0000256" key="1">
    <source>
        <dbReference type="SAM" id="SignalP"/>
    </source>
</evidence>